<dbReference type="EMBL" id="LJHD01000227">
    <property type="protein sequence ID" value="ONI40930.1"/>
    <property type="molecule type" value="Genomic_DNA"/>
</dbReference>
<reference evidence="1" key="1">
    <citation type="submission" date="2016-08" db="EMBL/GenBank/DDBJ databases">
        <authorList>
            <person name="Ngugi D.K."/>
            <person name="Miyake S."/>
            <person name="Stingl U."/>
        </authorList>
    </citation>
    <scope>NUCLEOTIDE SEQUENCE</scope>
    <source>
        <strain evidence="1">SCG-D08WGA-EpuloA1</strain>
    </source>
</reference>
<evidence type="ECO:0000313" key="2">
    <source>
        <dbReference type="Proteomes" id="UP000188637"/>
    </source>
</evidence>
<protein>
    <submittedName>
        <fullName evidence="1">Uncharacterized protein</fullName>
    </submittedName>
</protein>
<gene>
    <name evidence="1" type="ORF">AN640_08325</name>
</gene>
<sequence length="265" mass="29937">MKWQISNYTQETSKWQTTVSSKNIKTESNKPLTEQEKMLQFLKDDYAKEEKSQAISSIYSKIKSGSVLTEKEKEYLKENSPDLYEEVVEIEKERKEMKEKMEKAKSKKEVEEIYNQKIQQFATESQSVAQNGTMSQGEKYDAMEKIGNRLAGVMAEYDKFVKSEEYAKLPNDDEDENNTIKIKIKEDLPQDEKVSDGDEEDASQIPEGTLVLEQSFSASQTHNSNGSSNTSLHNSNGSSTVSSSQTYNSNGSSTTVSTPTYSVNI</sequence>
<organism evidence="1 2">
    <name type="scientific">Candidatus Epulonipiscium fishelsonii</name>
    <dbReference type="NCBI Taxonomy" id="77094"/>
    <lineage>
        <taxon>Bacteria</taxon>
        <taxon>Bacillati</taxon>
        <taxon>Bacillota</taxon>
        <taxon>Clostridia</taxon>
        <taxon>Lachnospirales</taxon>
        <taxon>Lachnospiraceae</taxon>
        <taxon>Candidatus Epulonipiscium</taxon>
    </lineage>
</organism>
<evidence type="ECO:0000313" key="1">
    <source>
        <dbReference type="EMBL" id="ONI40930.1"/>
    </source>
</evidence>
<accession>A0ACC8XDR6</accession>
<comment type="caution">
    <text evidence="1">The sequence shown here is derived from an EMBL/GenBank/DDBJ whole genome shotgun (WGS) entry which is preliminary data.</text>
</comment>
<keyword evidence="2" id="KW-1185">Reference proteome</keyword>
<proteinExistence type="predicted"/>
<dbReference type="Proteomes" id="UP000188637">
    <property type="component" value="Unassembled WGS sequence"/>
</dbReference>
<name>A0ACC8XDR6_9FIRM</name>